<dbReference type="AlphaFoldDB" id="A0AAD7FHP9"/>
<proteinExistence type="predicted"/>
<feature type="compositionally biased region" description="Acidic residues" evidence="1">
    <location>
        <begin position="31"/>
        <end position="47"/>
    </location>
</feature>
<evidence type="ECO:0000313" key="3">
    <source>
        <dbReference type="Proteomes" id="UP001221142"/>
    </source>
</evidence>
<evidence type="ECO:0000256" key="1">
    <source>
        <dbReference type="SAM" id="MobiDB-lite"/>
    </source>
</evidence>
<dbReference type="Proteomes" id="UP001221142">
    <property type="component" value="Unassembled WGS sequence"/>
</dbReference>
<dbReference type="PANTHER" id="PTHR47789:SF2">
    <property type="entry name" value="VHS DOMAIN-CONTAINING PROTEIN"/>
    <property type="match status" value="1"/>
</dbReference>
<dbReference type="InterPro" id="IPR038425">
    <property type="entry name" value="GAT_sf"/>
</dbReference>
<dbReference type="EMBL" id="JARKIF010000018">
    <property type="protein sequence ID" value="KAJ7619453.1"/>
    <property type="molecule type" value="Genomic_DNA"/>
</dbReference>
<dbReference type="InterPro" id="IPR045007">
    <property type="entry name" value="LSB5"/>
</dbReference>
<name>A0AAD7FHP9_9AGAR</name>
<dbReference type="GO" id="GO:0051666">
    <property type="term" value="P:actin cortical patch localization"/>
    <property type="evidence" value="ECO:0007669"/>
    <property type="project" value="TreeGrafter"/>
</dbReference>
<dbReference type="CDD" id="cd21383">
    <property type="entry name" value="GAT_GGA_Tom1-like"/>
    <property type="match status" value="1"/>
</dbReference>
<evidence type="ECO:0000313" key="2">
    <source>
        <dbReference type="EMBL" id="KAJ7619453.1"/>
    </source>
</evidence>
<reference evidence="2" key="1">
    <citation type="submission" date="2023-03" db="EMBL/GenBank/DDBJ databases">
        <title>Massive genome expansion in bonnet fungi (Mycena s.s.) driven by repeated elements and novel gene families across ecological guilds.</title>
        <authorList>
            <consortium name="Lawrence Berkeley National Laboratory"/>
            <person name="Harder C.B."/>
            <person name="Miyauchi S."/>
            <person name="Viragh M."/>
            <person name="Kuo A."/>
            <person name="Thoen E."/>
            <person name="Andreopoulos B."/>
            <person name="Lu D."/>
            <person name="Skrede I."/>
            <person name="Drula E."/>
            <person name="Henrissat B."/>
            <person name="Morin E."/>
            <person name="Kohler A."/>
            <person name="Barry K."/>
            <person name="LaButti K."/>
            <person name="Morin E."/>
            <person name="Salamov A."/>
            <person name="Lipzen A."/>
            <person name="Mereny Z."/>
            <person name="Hegedus B."/>
            <person name="Baldrian P."/>
            <person name="Stursova M."/>
            <person name="Weitz H."/>
            <person name="Taylor A."/>
            <person name="Grigoriev I.V."/>
            <person name="Nagy L.G."/>
            <person name="Martin F."/>
            <person name="Kauserud H."/>
        </authorList>
    </citation>
    <scope>NUCLEOTIDE SEQUENCE</scope>
    <source>
        <strain evidence="2">9284</strain>
    </source>
</reference>
<gene>
    <name evidence="2" type="ORF">FB45DRAFT_159649</name>
</gene>
<organism evidence="2 3">
    <name type="scientific">Roridomyces roridus</name>
    <dbReference type="NCBI Taxonomy" id="1738132"/>
    <lineage>
        <taxon>Eukaryota</taxon>
        <taxon>Fungi</taxon>
        <taxon>Dikarya</taxon>
        <taxon>Basidiomycota</taxon>
        <taxon>Agaricomycotina</taxon>
        <taxon>Agaricomycetes</taxon>
        <taxon>Agaricomycetidae</taxon>
        <taxon>Agaricales</taxon>
        <taxon>Marasmiineae</taxon>
        <taxon>Mycenaceae</taxon>
        <taxon>Roridomyces</taxon>
    </lineage>
</organism>
<sequence>MQVPTLQVSTQPTPFPAPVQFAPTQRTRESPDDDAWEAAFAEEDDASIENWSTVGVYPDDRPTTPETPPIAAKQPRKRTDSHVKRRDKDHHPGIIPLDEDIRRLFQECKIGVGNANLLSETLVTATPEDLRNPAISEFYKDCINSQELIFAQIPWASAGAERSRAAAELNGSLPDISTSVSTREEELFAELLAANEHLLEAIDLYKDLERVALERDAEERSRREARMDLARSRRIYWALIT</sequence>
<dbReference type="Gene3D" id="1.20.58.160">
    <property type="match status" value="1"/>
</dbReference>
<dbReference type="GO" id="GO:0007015">
    <property type="term" value="P:actin filament organization"/>
    <property type="evidence" value="ECO:0007669"/>
    <property type="project" value="InterPro"/>
</dbReference>
<keyword evidence="3" id="KW-1185">Reference proteome</keyword>
<dbReference type="GO" id="GO:0006897">
    <property type="term" value="P:endocytosis"/>
    <property type="evidence" value="ECO:0007669"/>
    <property type="project" value="InterPro"/>
</dbReference>
<feature type="region of interest" description="Disordered" evidence="1">
    <location>
        <begin position="1"/>
        <end position="94"/>
    </location>
</feature>
<protein>
    <submittedName>
        <fullName evidence="2">Uncharacterized protein</fullName>
    </submittedName>
</protein>
<feature type="compositionally biased region" description="Polar residues" evidence="1">
    <location>
        <begin position="1"/>
        <end position="12"/>
    </location>
</feature>
<accession>A0AAD7FHP9</accession>
<comment type="caution">
    <text evidence="2">The sequence shown here is derived from an EMBL/GenBank/DDBJ whole genome shotgun (WGS) entry which is preliminary data.</text>
</comment>
<dbReference type="SUPFAM" id="SSF89009">
    <property type="entry name" value="GAT-like domain"/>
    <property type="match status" value="1"/>
</dbReference>
<dbReference type="PANTHER" id="PTHR47789">
    <property type="entry name" value="LAS SEVENTEEN-BINDING PROTEIN 5"/>
    <property type="match status" value="1"/>
</dbReference>
<dbReference type="GO" id="GO:0030479">
    <property type="term" value="C:actin cortical patch"/>
    <property type="evidence" value="ECO:0007669"/>
    <property type="project" value="TreeGrafter"/>
</dbReference>